<dbReference type="EMBL" id="ANOH01000095">
    <property type="protein sequence ID" value="EMI57371.1"/>
    <property type="molecule type" value="Genomic_DNA"/>
</dbReference>
<dbReference type="RefSeq" id="WP_008675435.1">
    <property type="nucleotide sequence ID" value="NZ_ANOH01000095.1"/>
</dbReference>
<organism evidence="1 2">
    <name type="scientific">Rhodopirellula sallentina SM41</name>
    <dbReference type="NCBI Taxonomy" id="1263870"/>
    <lineage>
        <taxon>Bacteria</taxon>
        <taxon>Pseudomonadati</taxon>
        <taxon>Planctomycetota</taxon>
        <taxon>Planctomycetia</taxon>
        <taxon>Pirellulales</taxon>
        <taxon>Pirellulaceae</taxon>
        <taxon>Rhodopirellula</taxon>
    </lineage>
</organism>
<accession>M5UHQ1</accession>
<dbReference type="Proteomes" id="UP000011885">
    <property type="component" value="Unassembled WGS sequence"/>
</dbReference>
<proteinExistence type="predicted"/>
<dbReference type="OrthoDB" id="278279at2"/>
<evidence type="ECO:0000313" key="2">
    <source>
        <dbReference type="Proteomes" id="UP000011885"/>
    </source>
</evidence>
<keyword evidence="2" id="KW-1185">Reference proteome</keyword>
<name>M5UHQ1_9BACT</name>
<evidence type="ECO:0000313" key="1">
    <source>
        <dbReference type="EMBL" id="EMI57371.1"/>
    </source>
</evidence>
<gene>
    <name evidence="1" type="ORF">RSSM_01212</name>
</gene>
<sequence>MPVRFLLPLILLGLLPVCRFAFADEKSELRMIGDTLRSADPEEMLSFAERFDGSAELPDVATGLAVSAMVHAYASGDPQRIDRIIGELPSSVRKQLGDTDAFRVLAPRQLTLSAEDFSSSVPMMVNVFRDRVISATAIGNTERVHLQKERIENAELSPTLRAELIQFATDAEKLTTRIPSSPLKTAIDLSRAAEIGDVAESDRAYEKYVTYLQSGLRRRKFMTRTRGGIGTNQFDHLVAMAENQADVITAISTIHQNYWAGEIERGKAIEQIQQTLSNEMDLKKKRAALYWALKALKEEQTSKENEESKARNRERTEALRRRRSEDISAVWPTVFQHRDLRRDAAGLRQQIAQYSEENSGALSMCYAKCSLYLRRLHRTLRTELDGLTMNQQTMLRTYLREIEEELQESFDRNSNLYALAQRREPPSQPSGNDESASSELASMLASVKMPMSNNHRELASFALFQSMVGSMASAGKEGNRNELAVLAKMINESSLLIDEHKQALKSLGSQIYQGKISAARLQTIDDPISVLSQLAGIIESEPFRQSDVPEEVSEEAFNVLIAQTLDASR</sequence>
<comment type="caution">
    <text evidence="1">The sequence shown here is derived from an EMBL/GenBank/DDBJ whole genome shotgun (WGS) entry which is preliminary data.</text>
</comment>
<dbReference type="PATRIC" id="fig|1263870.3.peg.1309"/>
<dbReference type="AlphaFoldDB" id="M5UHQ1"/>
<reference evidence="1 2" key="1">
    <citation type="journal article" date="2013" name="Mar. Genomics">
        <title>Expression of sulfatases in Rhodopirellula baltica and the diversity of sulfatases in the genus Rhodopirellula.</title>
        <authorList>
            <person name="Wegner C.E."/>
            <person name="Richter-Heitmann T."/>
            <person name="Klindworth A."/>
            <person name="Klockow C."/>
            <person name="Richter M."/>
            <person name="Achstetter T."/>
            <person name="Glockner F.O."/>
            <person name="Harder J."/>
        </authorList>
    </citation>
    <scope>NUCLEOTIDE SEQUENCE [LARGE SCALE GENOMIC DNA]</scope>
    <source>
        <strain evidence="1 2">SM41</strain>
    </source>
</reference>
<protein>
    <submittedName>
        <fullName evidence="1">Secreted protein</fullName>
    </submittedName>
</protein>